<keyword evidence="4" id="KW-0238">DNA-binding</keyword>
<sequence>MMRPILTITGSDSTGGSGVQADIKTISELGGYALSAITSITVQTTLGIQQFYDIPATIVERQIDAVMNDFQPEVVKVGLIRRRDTLDVVVEALRKYRPRHVVLDAVVLSSRGDTLISHDMQEAIRNELLPLCTLVVKKDEGSMHGLANRYASAVAVFLSQGAKSDEAKSKAKAYINTQVARAADLQGRSSELYNEFLDAVTEHHRKASDVRFYADLLNVSSRYLAQVTRRISGKAPKTIIDDYLTHEIERQLKSTDHTVQETAYLFGFSSQAHFTKFFKKQKGISPTAFRKQK</sequence>
<dbReference type="GO" id="GO:0003700">
    <property type="term" value="F:DNA-binding transcription factor activity"/>
    <property type="evidence" value="ECO:0007669"/>
    <property type="project" value="InterPro"/>
</dbReference>
<dbReference type="InterPro" id="IPR009057">
    <property type="entry name" value="Homeodomain-like_sf"/>
</dbReference>
<dbReference type="InterPro" id="IPR013749">
    <property type="entry name" value="PM/HMP-P_kinase-1"/>
</dbReference>
<proteinExistence type="predicted"/>
<keyword evidence="3" id="KW-0805">Transcription regulation</keyword>
<dbReference type="RefSeq" id="WP_371113586.1">
    <property type="nucleotide sequence ID" value="NZ_FOIQ01000006.1"/>
</dbReference>
<dbReference type="AlphaFoldDB" id="A0A1I0Q979"/>
<reference evidence="7 8" key="1">
    <citation type="submission" date="2016-10" db="EMBL/GenBank/DDBJ databases">
        <authorList>
            <person name="de Groot N.N."/>
        </authorList>
    </citation>
    <scope>NUCLEOTIDE SEQUENCE [LARGE SCALE GENOMIC DNA]</scope>
    <source>
        <strain evidence="7 8">TC2-24</strain>
    </source>
</reference>
<evidence type="ECO:0000313" key="8">
    <source>
        <dbReference type="Proteomes" id="UP000199373"/>
    </source>
</evidence>
<feature type="domain" description="HTH araC/xylS-type" evidence="6">
    <location>
        <begin position="194"/>
        <end position="292"/>
    </location>
</feature>
<evidence type="ECO:0000313" key="7">
    <source>
        <dbReference type="EMBL" id="SEW23573.1"/>
    </source>
</evidence>
<dbReference type="CDD" id="cd01169">
    <property type="entry name" value="HMPP_kinase"/>
    <property type="match status" value="1"/>
</dbReference>
<dbReference type="EC" id="2.7.1.49" evidence="2"/>
<evidence type="ECO:0000256" key="1">
    <source>
        <dbReference type="ARBA" id="ARBA00004948"/>
    </source>
</evidence>
<evidence type="ECO:0000259" key="6">
    <source>
        <dbReference type="PROSITE" id="PS01124"/>
    </source>
</evidence>
<dbReference type="SMART" id="SM00342">
    <property type="entry name" value="HTH_ARAC"/>
    <property type="match status" value="1"/>
</dbReference>
<keyword evidence="5" id="KW-0804">Transcription</keyword>
<dbReference type="SUPFAM" id="SSF46689">
    <property type="entry name" value="Homeodomain-like"/>
    <property type="match status" value="1"/>
</dbReference>
<dbReference type="Gene3D" id="3.40.1190.20">
    <property type="match status" value="1"/>
</dbReference>
<dbReference type="InterPro" id="IPR020449">
    <property type="entry name" value="Tscrpt_reg_AraC-type_HTH"/>
</dbReference>
<evidence type="ECO:0000256" key="3">
    <source>
        <dbReference type="ARBA" id="ARBA00023015"/>
    </source>
</evidence>
<keyword evidence="8" id="KW-1185">Reference proteome</keyword>
<dbReference type="GO" id="GO:0005829">
    <property type="term" value="C:cytosol"/>
    <property type="evidence" value="ECO:0007669"/>
    <property type="project" value="TreeGrafter"/>
</dbReference>
<name>A0A1I0Q979_9BACT</name>
<dbReference type="GO" id="GO:0043565">
    <property type="term" value="F:sequence-specific DNA binding"/>
    <property type="evidence" value="ECO:0007669"/>
    <property type="project" value="InterPro"/>
</dbReference>
<evidence type="ECO:0000256" key="2">
    <source>
        <dbReference type="ARBA" id="ARBA00012135"/>
    </source>
</evidence>
<keyword evidence="7" id="KW-0418">Kinase</keyword>
<dbReference type="Pfam" id="PF12833">
    <property type="entry name" value="HTH_18"/>
    <property type="match status" value="1"/>
</dbReference>
<evidence type="ECO:0000256" key="5">
    <source>
        <dbReference type="ARBA" id="ARBA00023163"/>
    </source>
</evidence>
<keyword evidence="7" id="KW-0808">Transferase</keyword>
<comment type="pathway">
    <text evidence="1">Cofactor biosynthesis; thiamine diphosphate biosynthesis.</text>
</comment>
<dbReference type="InterPro" id="IPR004399">
    <property type="entry name" value="HMP/HMP-P_kinase_dom"/>
</dbReference>
<dbReference type="PANTHER" id="PTHR20858:SF17">
    <property type="entry name" value="HYDROXYMETHYLPYRIMIDINE_PHOSPHOMETHYLPYRIMIDINE KINASE THI20-RELATED"/>
    <property type="match status" value="1"/>
</dbReference>
<dbReference type="Proteomes" id="UP000199373">
    <property type="component" value="Unassembled WGS sequence"/>
</dbReference>
<protein>
    <recommendedName>
        <fullName evidence="2">hydroxymethylpyrimidine kinase</fullName>
        <ecNumber evidence="2">2.7.1.49</ecNumber>
    </recommendedName>
</protein>
<dbReference type="PROSITE" id="PS01124">
    <property type="entry name" value="HTH_ARAC_FAMILY_2"/>
    <property type="match status" value="1"/>
</dbReference>
<dbReference type="Gene3D" id="1.10.10.60">
    <property type="entry name" value="Homeodomain-like"/>
    <property type="match status" value="1"/>
</dbReference>
<dbReference type="SUPFAM" id="SSF53613">
    <property type="entry name" value="Ribokinase-like"/>
    <property type="match status" value="1"/>
</dbReference>
<dbReference type="EMBL" id="FOIQ01000006">
    <property type="protein sequence ID" value="SEW23573.1"/>
    <property type="molecule type" value="Genomic_DNA"/>
</dbReference>
<dbReference type="InterPro" id="IPR029056">
    <property type="entry name" value="Ribokinase-like"/>
</dbReference>
<gene>
    <name evidence="7" type="ORF">SAMN04487850_2268</name>
</gene>
<dbReference type="InterPro" id="IPR018060">
    <property type="entry name" value="HTH_AraC"/>
</dbReference>
<dbReference type="GO" id="GO:0009228">
    <property type="term" value="P:thiamine biosynthetic process"/>
    <property type="evidence" value="ECO:0007669"/>
    <property type="project" value="InterPro"/>
</dbReference>
<evidence type="ECO:0000256" key="4">
    <source>
        <dbReference type="ARBA" id="ARBA00023125"/>
    </source>
</evidence>
<dbReference type="PANTHER" id="PTHR20858">
    <property type="entry name" value="PHOSPHOMETHYLPYRIMIDINE KINASE"/>
    <property type="match status" value="1"/>
</dbReference>
<organism evidence="7 8">
    <name type="scientific">Prevotella aff. ruminicola Tc2-24</name>
    <dbReference type="NCBI Taxonomy" id="81582"/>
    <lineage>
        <taxon>Bacteria</taxon>
        <taxon>Pseudomonadati</taxon>
        <taxon>Bacteroidota</taxon>
        <taxon>Bacteroidia</taxon>
        <taxon>Bacteroidales</taxon>
        <taxon>Prevotellaceae</taxon>
        <taxon>Prevotella</taxon>
    </lineage>
</organism>
<dbReference type="GO" id="GO:0008902">
    <property type="term" value="F:hydroxymethylpyrimidine kinase activity"/>
    <property type="evidence" value="ECO:0007669"/>
    <property type="project" value="UniProtKB-EC"/>
</dbReference>
<dbReference type="PRINTS" id="PR00032">
    <property type="entry name" value="HTHARAC"/>
</dbReference>
<dbReference type="GO" id="GO:0008972">
    <property type="term" value="F:phosphomethylpyrimidine kinase activity"/>
    <property type="evidence" value="ECO:0007669"/>
    <property type="project" value="InterPro"/>
</dbReference>
<accession>A0A1I0Q979</accession>
<dbReference type="Pfam" id="PF08543">
    <property type="entry name" value="Phos_pyr_kin"/>
    <property type="match status" value="1"/>
</dbReference>